<evidence type="ECO:0000256" key="4">
    <source>
        <dbReference type="ARBA" id="ARBA00022840"/>
    </source>
</evidence>
<keyword evidence="3 7" id="KW-0418">Kinase</keyword>
<accession>A0ABS1M2H3</accession>
<dbReference type="InterPro" id="IPR011009">
    <property type="entry name" value="Kinase-like_dom_sf"/>
</dbReference>
<evidence type="ECO:0000256" key="5">
    <source>
        <dbReference type="SAM" id="Phobius"/>
    </source>
</evidence>
<organism evidence="7 8">
    <name type="scientific">Nocardia acididurans</name>
    <dbReference type="NCBI Taxonomy" id="2802282"/>
    <lineage>
        <taxon>Bacteria</taxon>
        <taxon>Bacillati</taxon>
        <taxon>Actinomycetota</taxon>
        <taxon>Actinomycetes</taxon>
        <taxon>Mycobacteriales</taxon>
        <taxon>Nocardiaceae</taxon>
        <taxon>Nocardia</taxon>
    </lineage>
</organism>
<dbReference type="InterPro" id="IPR008271">
    <property type="entry name" value="Ser/Thr_kinase_AS"/>
</dbReference>
<keyword evidence="8" id="KW-1185">Reference proteome</keyword>
<dbReference type="PROSITE" id="PS00108">
    <property type="entry name" value="PROTEIN_KINASE_ST"/>
    <property type="match status" value="1"/>
</dbReference>
<keyword evidence="4" id="KW-0067">ATP-binding</keyword>
<dbReference type="Gene3D" id="3.30.200.20">
    <property type="entry name" value="Phosphorylase Kinase, domain 1"/>
    <property type="match status" value="1"/>
</dbReference>
<dbReference type="SUPFAM" id="SSF56112">
    <property type="entry name" value="Protein kinase-like (PK-like)"/>
    <property type="match status" value="1"/>
</dbReference>
<evidence type="ECO:0000313" key="7">
    <source>
        <dbReference type="EMBL" id="MBL1074729.1"/>
    </source>
</evidence>
<dbReference type="GO" id="GO:0004674">
    <property type="term" value="F:protein serine/threonine kinase activity"/>
    <property type="evidence" value="ECO:0007669"/>
    <property type="project" value="UniProtKB-KW"/>
</dbReference>
<dbReference type="PANTHER" id="PTHR43289:SF30">
    <property type="entry name" value="NON-SPECIFIC SERINE_THREONINE PROTEIN KINASE"/>
    <property type="match status" value="1"/>
</dbReference>
<dbReference type="Pfam" id="PF00069">
    <property type="entry name" value="Pkinase"/>
    <property type="match status" value="1"/>
</dbReference>
<reference evidence="7 8" key="1">
    <citation type="submission" date="2021-01" db="EMBL/GenBank/DDBJ databases">
        <title>WGS of actinomycetes isolated from Thailand.</title>
        <authorList>
            <person name="Thawai C."/>
        </authorList>
    </citation>
    <scope>NUCLEOTIDE SEQUENCE [LARGE SCALE GENOMIC DNA]</scope>
    <source>
        <strain evidence="7 8">LPG 2</strain>
    </source>
</reference>
<feature type="domain" description="Protein kinase" evidence="6">
    <location>
        <begin position="1"/>
        <end position="332"/>
    </location>
</feature>
<protein>
    <submittedName>
        <fullName evidence="7">Serine/threonine protein kinase</fullName>
    </submittedName>
</protein>
<dbReference type="CDD" id="cd14014">
    <property type="entry name" value="STKc_PknB_like"/>
    <property type="match status" value="1"/>
</dbReference>
<dbReference type="PROSITE" id="PS50011">
    <property type="entry name" value="PROTEIN_KINASE_DOM"/>
    <property type="match status" value="1"/>
</dbReference>
<dbReference type="SMART" id="SM00220">
    <property type="entry name" value="S_TKc"/>
    <property type="match status" value="1"/>
</dbReference>
<keyword evidence="2" id="KW-0547">Nucleotide-binding</keyword>
<keyword evidence="5" id="KW-1133">Transmembrane helix</keyword>
<keyword evidence="1" id="KW-0808">Transferase</keyword>
<dbReference type="Gene3D" id="1.10.510.10">
    <property type="entry name" value="Transferase(Phosphotransferase) domain 1"/>
    <property type="match status" value="1"/>
</dbReference>
<feature type="transmembrane region" description="Helical" evidence="5">
    <location>
        <begin position="311"/>
        <end position="339"/>
    </location>
</feature>
<sequence length="345" mass="37339">MAEVYAGLDHQLGRSVAVKMLDSGSLAAAGGDLGMQRARFEREARIAAKMTSAHIVTVHDSGVCQDSRGVRPFLVMELVDGPNLRQRLREPCALPVLLNYLDGALSGLVYAHSEHHVVHRDIKPENIMICPDGSAKLTDFGIAIELRENFQRLTRAHHQVATPAYAAPETMHGSQATQLSDVFSFARVCWETLSHIHGGAPLPEPVQVVLARALEPDPAARQRSAREFQTQFRHAVAHAAWPLHAVAHSGASAGGGMRHTSVLTPGDMQESQQIPTPPRLPTDTTAGFLLAPMIDQRQRVLERLSKNDPRYVAGVIGAAAVAGALLGWLAFLLIGWVGVTIVNQF</sequence>
<dbReference type="Proteomes" id="UP000602198">
    <property type="component" value="Unassembled WGS sequence"/>
</dbReference>
<proteinExistence type="predicted"/>
<evidence type="ECO:0000256" key="1">
    <source>
        <dbReference type="ARBA" id="ARBA00022679"/>
    </source>
</evidence>
<gene>
    <name evidence="7" type="ORF">JK358_10000</name>
</gene>
<dbReference type="EMBL" id="JAERRJ010000003">
    <property type="protein sequence ID" value="MBL1074729.1"/>
    <property type="molecule type" value="Genomic_DNA"/>
</dbReference>
<evidence type="ECO:0000313" key="8">
    <source>
        <dbReference type="Proteomes" id="UP000602198"/>
    </source>
</evidence>
<name>A0ABS1M2H3_9NOCA</name>
<evidence type="ECO:0000256" key="2">
    <source>
        <dbReference type="ARBA" id="ARBA00022741"/>
    </source>
</evidence>
<comment type="caution">
    <text evidence="7">The sequence shown here is derived from an EMBL/GenBank/DDBJ whole genome shotgun (WGS) entry which is preliminary data.</text>
</comment>
<keyword evidence="7" id="KW-0723">Serine/threonine-protein kinase</keyword>
<keyword evidence="5" id="KW-0472">Membrane</keyword>
<keyword evidence="5" id="KW-0812">Transmembrane</keyword>
<dbReference type="PANTHER" id="PTHR43289">
    <property type="entry name" value="MITOGEN-ACTIVATED PROTEIN KINASE KINASE KINASE 20-RELATED"/>
    <property type="match status" value="1"/>
</dbReference>
<evidence type="ECO:0000259" key="6">
    <source>
        <dbReference type="PROSITE" id="PS50011"/>
    </source>
</evidence>
<dbReference type="InterPro" id="IPR000719">
    <property type="entry name" value="Prot_kinase_dom"/>
</dbReference>
<evidence type="ECO:0000256" key="3">
    <source>
        <dbReference type="ARBA" id="ARBA00022777"/>
    </source>
</evidence>